<keyword evidence="1" id="KW-0677">Repeat</keyword>
<feature type="domain" description="EF-hand" evidence="3">
    <location>
        <begin position="3"/>
        <end position="38"/>
    </location>
</feature>
<dbReference type="SMART" id="SM00054">
    <property type="entry name" value="EFh"/>
    <property type="match status" value="4"/>
</dbReference>
<dbReference type="PROSITE" id="PS00018">
    <property type="entry name" value="EF_HAND_1"/>
    <property type="match status" value="3"/>
</dbReference>
<dbReference type="Pfam" id="PF13499">
    <property type="entry name" value="EF-hand_7"/>
    <property type="match status" value="2"/>
</dbReference>
<evidence type="ECO:0000313" key="4">
    <source>
        <dbReference type="EMBL" id="CAH3161278.1"/>
    </source>
</evidence>
<evidence type="ECO:0000256" key="1">
    <source>
        <dbReference type="ARBA" id="ARBA00022737"/>
    </source>
</evidence>
<accession>A0ABN8QBM7</accession>
<feature type="domain" description="EF-hand" evidence="3">
    <location>
        <begin position="114"/>
        <end position="140"/>
    </location>
</feature>
<proteinExistence type="predicted"/>
<dbReference type="InterPro" id="IPR018247">
    <property type="entry name" value="EF_Hand_1_Ca_BS"/>
</dbReference>
<name>A0ABN8QBM7_9CNID</name>
<dbReference type="Proteomes" id="UP001159405">
    <property type="component" value="Unassembled WGS sequence"/>
</dbReference>
<dbReference type="PROSITE" id="PS50222">
    <property type="entry name" value="EF_HAND_2"/>
    <property type="match status" value="4"/>
</dbReference>
<dbReference type="CDD" id="cd00051">
    <property type="entry name" value="EFh"/>
    <property type="match status" value="1"/>
</dbReference>
<dbReference type="Gene3D" id="1.10.238.10">
    <property type="entry name" value="EF-hand"/>
    <property type="match status" value="2"/>
</dbReference>
<dbReference type="SUPFAM" id="SSF47473">
    <property type="entry name" value="EF-hand"/>
    <property type="match status" value="1"/>
</dbReference>
<evidence type="ECO:0000259" key="3">
    <source>
        <dbReference type="PROSITE" id="PS50222"/>
    </source>
</evidence>
<evidence type="ECO:0000313" key="5">
    <source>
        <dbReference type="Proteomes" id="UP001159405"/>
    </source>
</evidence>
<reference evidence="4 5" key="1">
    <citation type="submission" date="2022-05" db="EMBL/GenBank/DDBJ databases">
        <authorList>
            <consortium name="Genoscope - CEA"/>
            <person name="William W."/>
        </authorList>
    </citation>
    <scope>NUCLEOTIDE SEQUENCE [LARGE SCALE GENOMIC DNA]</scope>
</reference>
<feature type="domain" description="EF-hand" evidence="3">
    <location>
        <begin position="39"/>
        <end position="74"/>
    </location>
</feature>
<dbReference type="PANTHER" id="PTHR23048:SF0">
    <property type="entry name" value="CALMODULIN LIKE 3"/>
    <property type="match status" value="1"/>
</dbReference>
<keyword evidence="5" id="KW-1185">Reference proteome</keyword>
<feature type="non-terminal residue" evidence="4">
    <location>
        <position position="1"/>
    </location>
</feature>
<gene>
    <name evidence="4" type="ORF">PLOB_00004412</name>
</gene>
<protein>
    <recommendedName>
        <fullName evidence="3">EF-hand domain-containing protein</fullName>
    </recommendedName>
</protein>
<dbReference type="EMBL" id="CALNXK010000119">
    <property type="protein sequence ID" value="CAH3161278.1"/>
    <property type="molecule type" value="Genomic_DNA"/>
</dbReference>
<sequence length="140" mass="15767">FALLILEIAEAFKLFDKNGDGQISVEELGEAMKQAGQEVCEEDLQEMIKAVDRNGNGKVEYSEFEEMMACHMGDEPMTGDDLKYYFKKFDTNGDGYITGDELKTVMKTFGGKTYTTKEIDDMIKEADMDDDGKVSYEGVF</sequence>
<feature type="domain" description="EF-hand" evidence="3">
    <location>
        <begin position="77"/>
        <end position="112"/>
    </location>
</feature>
<keyword evidence="2" id="KW-0106">Calcium</keyword>
<dbReference type="InterPro" id="IPR011992">
    <property type="entry name" value="EF-hand-dom_pair"/>
</dbReference>
<organism evidence="4 5">
    <name type="scientific">Porites lobata</name>
    <dbReference type="NCBI Taxonomy" id="104759"/>
    <lineage>
        <taxon>Eukaryota</taxon>
        <taxon>Metazoa</taxon>
        <taxon>Cnidaria</taxon>
        <taxon>Anthozoa</taxon>
        <taxon>Hexacorallia</taxon>
        <taxon>Scleractinia</taxon>
        <taxon>Fungiina</taxon>
        <taxon>Poritidae</taxon>
        <taxon>Porites</taxon>
    </lineage>
</organism>
<evidence type="ECO:0000256" key="2">
    <source>
        <dbReference type="ARBA" id="ARBA00022837"/>
    </source>
</evidence>
<dbReference type="InterPro" id="IPR050230">
    <property type="entry name" value="CALM/Myosin/TropC-like"/>
</dbReference>
<dbReference type="InterPro" id="IPR002048">
    <property type="entry name" value="EF_hand_dom"/>
</dbReference>
<dbReference type="PANTHER" id="PTHR23048">
    <property type="entry name" value="MYOSIN LIGHT CHAIN 1, 3"/>
    <property type="match status" value="1"/>
</dbReference>
<comment type="caution">
    <text evidence="4">The sequence shown here is derived from an EMBL/GenBank/DDBJ whole genome shotgun (WGS) entry which is preliminary data.</text>
</comment>